<dbReference type="EMBL" id="CP108482">
    <property type="protein sequence ID" value="WUS56596.1"/>
    <property type="molecule type" value="Genomic_DNA"/>
</dbReference>
<gene>
    <name evidence="2" type="ORF">OG469_14370</name>
</gene>
<dbReference type="Proteomes" id="UP001432014">
    <property type="component" value="Chromosome"/>
</dbReference>
<reference evidence="2 3" key="1">
    <citation type="submission" date="2022-10" db="EMBL/GenBank/DDBJ databases">
        <title>The complete genomes of actinobacterial strains from the NBC collection.</title>
        <authorList>
            <person name="Joergensen T.S."/>
            <person name="Alvarez Arevalo M."/>
            <person name="Sterndorff E.B."/>
            <person name="Faurdal D."/>
            <person name="Vuksanovic O."/>
            <person name="Mourched A.-S."/>
            <person name="Charusanti P."/>
            <person name="Shaw S."/>
            <person name="Blin K."/>
            <person name="Weber T."/>
        </authorList>
    </citation>
    <scope>NUCLEOTIDE SEQUENCE [LARGE SCALE GENOMIC DNA]</scope>
    <source>
        <strain evidence="2 3">NBC_01247</strain>
    </source>
</reference>
<accession>A0ABZ1W704</accession>
<dbReference type="RefSeq" id="WP_329498501.1">
    <property type="nucleotide sequence ID" value="NZ_CP108460.1"/>
</dbReference>
<protein>
    <submittedName>
        <fullName evidence="2">DUF4192 domain-containing protein</fullName>
    </submittedName>
</protein>
<dbReference type="InterPro" id="IPR025447">
    <property type="entry name" value="DUF4192"/>
</dbReference>
<dbReference type="Pfam" id="PF13830">
    <property type="entry name" value="DUF4192"/>
    <property type="match status" value="1"/>
</dbReference>
<feature type="compositionally biased region" description="Low complexity" evidence="1">
    <location>
        <begin position="361"/>
        <end position="375"/>
    </location>
</feature>
<evidence type="ECO:0000256" key="1">
    <source>
        <dbReference type="SAM" id="MobiDB-lite"/>
    </source>
</evidence>
<evidence type="ECO:0000313" key="2">
    <source>
        <dbReference type="EMBL" id="WUS56596.1"/>
    </source>
</evidence>
<organism evidence="2 3">
    <name type="scientific">Kitasatospora herbaricolor</name>
    <dbReference type="NCBI Taxonomy" id="68217"/>
    <lineage>
        <taxon>Bacteria</taxon>
        <taxon>Bacillati</taxon>
        <taxon>Actinomycetota</taxon>
        <taxon>Actinomycetes</taxon>
        <taxon>Kitasatosporales</taxon>
        <taxon>Streptomycetaceae</taxon>
        <taxon>Kitasatospora</taxon>
    </lineage>
</organism>
<feature type="region of interest" description="Disordered" evidence="1">
    <location>
        <begin position="360"/>
        <end position="465"/>
    </location>
</feature>
<proteinExistence type="predicted"/>
<keyword evidence="3" id="KW-1185">Reference proteome</keyword>
<name>A0ABZ1W704_9ACTN</name>
<sequence length="478" mass="50678">MNEEHGTPHPDPIPGHLPVRMRGPADMAELLPYLLGFFPDDSIVAVGLQGADLRQGGVIRLDIPEAPADWPRAAAETAALLVRLSERRDHRPEQVLLYLCRDPEEGDTRPVLGTLGPLAEALRTAFEAKGVGVKESLCVSGGRWWSFLCRRAGCCEPSGNPVHQDRGPGPVVAAATFAGLAPRGSRKAIVAGLAPMGEPGAGPQRLAIEQALRQSADGGEAARERAGQLLDAVMAEFLAGAQELDERRTALLLVGLQDKLLRDRAAEYAEPAELGAAQRLWRFLARRCVIPFDGYAAAPLTLLAWTSWLADDLATARVVLGLVLRLDPDYLLAQLLHESLNGGLAPELLLEGVRAERARRAAAAPSPSTGAASGAGERRPRPGRRSLPTPLPGPEAPHDDEEAAPTGPDQGRGPGPAPGRSARAGRPEPVGRRLPGRARAAVRRRRRAAEVPPGPGGGLRVWDGAGHRCRARGTAARS</sequence>
<evidence type="ECO:0000313" key="3">
    <source>
        <dbReference type="Proteomes" id="UP001432014"/>
    </source>
</evidence>
<feature type="compositionally biased region" description="Basic residues" evidence="1">
    <location>
        <begin position="434"/>
        <end position="447"/>
    </location>
</feature>